<dbReference type="InterPro" id="IPR008969">
    <property type="entry name" value="CarboxyPept-like_regulatory"/>
</dbReference>
<dbReference type="PANTHER" id="PTHR30404:SF0">
    <property type="entry name" value="N-ACETYLMURAMOYL-L-ALANINE AMIDASE AMIC"/>
    <property type="match status" value="1"/>
</dbReference>
<name>A0A1M4SN08_9BACT</name>
<dbReference type="OrthoDB" id="603275at2"/>
<organism evidence="8 9">
    <name type="scientific">Mariniphaga anaerophila</name>
    <dbReference type="NCBI Taxonomy" id="1484053"/>
    <lineage>
        <taxon>Bacteria</taxon>
        <taxon>Pseudomonadati</taxon>
        <taxon>Bacteroidota</taxon>
        <taxon>Bacteroidia</taxon>
        <taxon>Marinilabiliales</taxon>
        <taxon>Prolixibacteraceae</taxon>
        <taxon>Mariniphaga</taxon>
    </lineage>
</organism>
<comment type="catalytic activity">
    <reaction evidence="1">
        <text>Hydrolyzes the link between N-acetylmuramoyl residues and L-amino acid residues in certain cell-wall glycopeptides.</text>
        <dbReference type="EC" id="3.5.1.28"/>
    </reaction>
</comment>
<keyword evidence="9" id="KW-1185">Reference proteome</keyword>
<dbReference type="AlphaFoldDB" id="A0A1M4SN08"/>
<dbReference type="PANTHER" id="PTHR30404">
    <property type="entry name" value="N-ACETYLMURAMOYL-L-ALANINE AMIDASE"/>
    <property type="match status" value="1"/>
</dbReference>
<dbReference type="Gene3D" id="2.60.40.3710">
    <property type="match status" value="1"/>
</dbReference>
<dbReference type="CDD" id="cd02696">
    <property type="entry name" value="MurNAc-LAA"/>
    <property type="match status" value="1"/>
</dbReference>
<evidence type="ECO:0000256" key="2">
    <source>
        <dbReference type="ARBA" id="ARBA00011901"/>
    </source>
</evidence>
<dbReference type="NCBIfam" id="TIGR04183">
    <property type="entry name" value="Por_Secre_tail"/>
    <property type="match status" value="1"/>
</dbReference>
<feature type="domain" description="SbsA Ig-like" evidence="6">
    <location>
        <begin position="340"/>
        <end position="438"/>
    </location>
</feature>
<dbReference type="GO" id="GO:0009253">
    <property type="term" value="P:peptidoglycan catabolic process"/>
    <property type="evidence" value="ECO:0007669"/>
    <property type="project" value="InterPro"/>
</dbReference>
<dbReference type="SUPFAM" id="SSF53187">
    <property type="entry name" value="Zn-dependent exopeptidases"/>
    <property type="match status" value="1"/>
</dbReference>
<evidence type="ECO:0000313" key="8">
    <source>
        <dbReference type="EMBL" id="SHE33558.1"/>
    </source>
</evidence>
<dbReference type="EMBL" id="FQUM01000001">
    <property type="protein sequence ID" value="SHE33558.1"/>
    <property type="molecule type" value="Genomic_DNA"/>
</dbReference>
<dbReference type="Pfam" id="PF01520">
    <property type="entry name" value="Amidase_3"/>
    <property type="match status" value="1"/>
</dbReference>
<dbReference type="EC" id="3.5.1.28" evidence="2"/>
<dbReference type="STRING" id="1484053.SAMN05444274_10186"/>
<evidence type="ECO:0000256" key="3">
    <source>
        <dbReference type="ARBA" id="ARBA00022729"/>
    </source>
</evidence>
<keyword evidence="4" id="KW-0378">Hydrolase</keyword>
<dbReference type="GO" id="GO:0008745">
    <property type="term" value="F:N-acetylmuramoyl-L-alanine amidase activity"/>
    <property type="evidence" value="ECO:0007669"/>
    <property type="project" value="UniProtKB-EC"/>
</dbReference>
<feature type="domain" description="MurNAc-LAA" evidence="5">
    <location>
        <begin position="29"/>
        <end position="220"/>
    </location>
</feature>
<dbReference type="InterPro" id="IPR002508">
    <property type="entry name" value="MurNAc-LAA_cat"/>
</dbReference>
<dbReference type="RefSeq" id="WP_072997932.1">
    <property type="nucleotide sequence ID" value="NZ_FQUM01000001.1"/>
</dbReference>
<feature type="domain" description="SbsA Ig-like" evidence="6">
    <location>
        <begin position="443"/>
        <end position="546"/>
    </location>
</feature>
<dbReference type="Proteomes" id="UP000184164">
    <property type="component" value="Unassembled WGS sequence"/>
</dbReference>
<gene>
    <name evidence="8" type="ORF">SAMN05444274_10186</name>
</gene>
<dbReference type="InterPro" id="IPR050695">
    <property type="entry name" value="N-acetylmuramoyl_amidase_3"/>
</dbReference>
<evidence type="ECO:0000259" key="5">
    <source>
        <dbReference type="Pfam" id="PF01520"/>
    </source>
</evidence>
<dbReference type="Pfam" id="PF18962">
    <property type="entry name" value="Por_Secre_tail"/>
    <property type="match status" value="1"/>
</dbReference>
<dbReference type="InterPro" id="IPR032812">
    <property type="entry name" value="SbsA_Ig"/>
</dbReference>
<dbReference type="SUPFAM" id="SSF49464">
    <property type="entry name" value="Carboxypeptidase regulatory domain-like"/>
    <property type="match status" value="1"/>
</dbReference>
<proteinExistence type="predicted"/>
<sequence length="803" mass="90309">MKKYLIPSLFFGLLFFLNGYGQNLEGVKIYVNPGHGGYNSDDRNVPIKPFALGDTAGFWESKSNLAKGLHLRMLLENAGAEVIMSRVQNRTEDDRPLSAIAEEANANQVDFMISIHSNAFNSVTNYVLQLFHGWDNNPILPASMDVANLFWERLISNQTSHWTNSNRIVRGDKSFAPENWNGYGVLRPLTVPGLISEGSFHDYIPETYRLMNREYKHLEAWHFYRAFLDYFGEGKDSNGKIAGFVKDDFRKVTEYYTTAGSTDAWLPVNKAKITLQPGNNEYTTDSLNNGFFLFDNLEPGIYQLKIEAEKYSTKVIDNIVVKPDTVTYQLCYVEQDRSDPMQVLDYSPKVESGERVSAATSVVFHFNFEVDHESFENAFSISPEVEGTFSYENQERSAVFTPNAPLATSTLYTVTLDKSVKHIGGLSMENDVAFSFLTALKNRLSVLDIYPRNGMENVYENTQMRIHFDGRLVEENLTTLIHVEDSEGKILNRAGIEVNAFPGDVGSYAFSPSGLEPGSSYTLKLSAGLTDGDGLQLQNDEDITFTVGPVDEPDATVALDFEQSALSWAVDLQNSFNIVEGAGNRILRYSSNQLFGSYSYRLLYEFAKPEAHVVVRPPETLFSVTSSSYAGLYIWGNLSNNEIVLLFEKDGTEYEIPLTVVDFAGWQFRTCQLNFSEENGQYNFAGFKLISGQTSFSDKGIIIFDNLLVSDDFSTSAIEIVKQSDDFRIFPNPATNQVQIELEKAEGTFPYTIYDLQGKTVQSGTLDFSRGLAKIYLKFPQTGLFVLTVNQKNNRKESKLLRE</sequence>
<feature type="domain" description="Secretion system C-terminal sorting" evidence="7">
    <location>
        <begin position="729"/>
        <end position="800"/>
    </location>
</feature>
<protein>
    <recommendedName>
        <fullName evidence="2">N-acetylmuramoyl-L-alanine amidase</fullName>
        <ecNumber evidence="2">3.5.1.28</ecNumber>
    </recommendedName>
</protein>
<evidence type="ECO:0000256" key="4">
    <source>
        <dbReference type="ARBA" id="ARBA00022801"/>
    </source>
</evidence>
<dbReference type="GO" id="GO:0030288">
    <property type="term" value="C:outer membrane-bounded periplasmic space"/>
    <property type="evidence" value="ECO:0007669"/>
    <property type="project" value="TreeGrafter"/>
</dbReference>
<evidence type="ECO:0000259" key="6">
    <source>
        <dbReference type="Pfam" id="PF13205"/>
    </source>
</evidence>
<reference evidence="9" key="1">
    <citation type="submission" date="2016-11" db="EMBL/GenBank/DDBJ databases">
        <authorList>
            <person name="Varghese N."/>
            <person name="Submissions S."/>
        </authorList>
    </citation>
    <scope>NUCLEOTIDE SEQUENCE [LARGE SCALE GENOMIC DNA]</scope>
    <source>
        <strain evidence="9">DSM 26910</strain>
    </source>
</reference>
<dbReference type="Pfam" id="PF13205">
    <property type="entry name" value="Big_5"/>
    <property type="match status" value="2"/>
</dbReference>
<dbReference type="InterPro" id="IPR026444">
    <property type="entry name" value="Secre_tail"/>
</dbReference>
<keyword evidence="3" id="KW-0732">Signal</keyword>
<dbReference type="Gene3D" id="3.40.630.40">
    <property type="entry name" value="Zn-dependent exopeptidases"/>
    <property type="match status" value="1"/>
</dbReference>
<evidence type="ECO:0000256" key="1">
    <source>
        <dbReference type="ARBA" id="ARBA00001561"/>
    </source>
</evidence>
<evidence type="ECO:0000259" key="7">
    <source>
        <dbReference type="Pfam" id="PF18962"/>
    </source>
</evidence>
<evidence type="ECO:0000313" key="9">
    <source>
        <dbReference type="Proteomes" id="UP000184164"/>
    </source>
</evidence>
<dbReference type="Gene3D" id="2.60.40.1120">
    <property type="entry name" value="Carboxypeptidase-like, regulatory domain"/>
    <property type="match status" value="1"/>
</dbReference>
<accession>A0A1M4SN08</accession>